<protein>
    <submittedName>
        <fullName evidence="1">Uncharacterized protein</fullName>
    </submittedName>
</protein>
<gene>
    <name evidence="1" type="ORF">BS50DRAFT_593093</name>
</gene>
<sequence length="510" mass="57661">MADTARSLTFQNVRTALTKCDTPEMNKLIDLLTTGRIYPRNDAMLATSRGKFGNLATDIPQVLNMSQLPWGFLPTLKQIKDILKQSLVINDDVRLTPSANLVKSDPQVIKQVVNAIENPEFAGNGGSIYGLACEELNQMWTNPKLGMQWQAAVEKSAFECDIMPRGTHQELDFNNIHDVSILLSGLRVWVVFPPIKRNLSLMKRFLANKIADTYPTLGCIAHAARAFEGGLVFVQNQGETVTVPPYCARIIVSCEMSVSTNYHVATADKLSLRLQNLDMFPIQYKWVAEDEYPKEVSAFLTFLHNDMSKSFGFLRARNPPQFLTPYMNNLITDWDSSILQIKFLCDQAGGIEWPKTWGYLFAEYTLAGNRKHNFLCLLCDHSFTFTKHHKNEDKMGPLKDHFVEAHWADTKTNAENDVDPDAEANFEGAETPQGMGHMSLKRPLLLMKLSDSEPEINIEADSKAVEVSQAMDQMSLKRPMRLMKLSDLEPEPEAKRIKFVAKGPNKHFWQ</sequence>
<dbReference type="OrthoDB" id="3790934at2759"/>
<evidence type="ECO:0000313" key="2">
    <source>
        <dbReference type="Proteomes" id="UP000240883"/>
    </source>
</evidence>
<dbReference type="AlphaFoldDB" id="A0A2T2N6U1"/>
<dbReference type="Proteomes" id="UP000240883">
    <property type="component" value="Unassembled WGS sequence"/>
</dbReference>
<accession>A0A2T2N6U1</accession>
<evidence type="ECO:0000313" key="1">
    <source>
        <dbReference type="EMBL" id="PSN61172.1"/>
    </source>
</evidence>
<reference evidence="1 2" key="1">
    <citation type="journal article" date="2018" name="Front. Microbiol.">
        <title>Genome-Wide Analysis of Corynespora cassiicola Leaf Fall Disease Putative Effectors.</title>
        <authorList>
            <person name="Lopez D."/>
            <person name="Ribeiro S."/>
            <person name="Label P."/>
            <person name="Fumanal B."/>
            <person name="Venisse J.S."/>
            <person name="Kohler A."/>
            <person name="de Oliveira R.R."/>
            <person name="Labutti K."/>
            <person name="Lipzen A."/>
            <person name="Lail K."/>
            <person name="Bauer D."/>
            <person name="Ohm R.A."/>
            <person name="Barry K.W."/>
            <person name="Spatafora J."/>
            <person name="Grigoriev I.V."/>
            <person name="Martin F.M."/>
            <person name="Pujade-Renaud V."/>
        </authorList>
    </citation>
    <scope>NUCLEOTIDE SEQUENCE [LARGE SCALE GENOMIC DNA]</scope>
    <source>
        <strain evidence="1 2">Philippines</strain>
    </source>
</reference>
<organism evidence="1 2">
    <name type="scientific">Corynespora cassiicola Philippines</name>
    <dbReference type="NCBI Taxonomy" id="1448308"/>
    <lineage>
        <taxon>Eukaryota</taxon>
        <taxon>Fungi</taxon>
        <taxon>Dikarya</taxon>
        <taxon>Ascomycota</taxon>
        <taxon>Pezizomycotina</taxon>
        <taxon>Dothideomycetes</taxon>
        <taxon>Pleosporomycetidae</taxon>
        <taxon>Pleosporales</taxon>
        <taxon>Corynesporascaceae</taxon>
        <taxon>Corynespora</taxon>
    </lineage>
</organism>
<proteinExistence type="predicted"/>
<name>A0A2T2N6U1_CORCC</name>
<dbReference type="EMBL" id="KZ678145">
    <property type="protein sequence ID" value="PSN61172.1"/>
    <property type="molecule type" value="Genomic_DNA"/>
</dbReference>
<keyword evidence="2" id="KW-1185">Reference proteome</keyword>